<feature type="compositionally biased region" description="Polar residues" evidence="1">
    <location>
        <begin position="1"/>
        <end position="14"/>
    </location>
</feature>
<sequence length="88" mass="9562">MHPSSNDIRSNNGLKANDRPAHMTQRIHGDEQPKDGALDRAHLQLFLDVQSLGCIGRGEKLGISLGEGVWASLLEERGVVVGLGQFFV</sequence>
<dbReference type="EMBL" id="JAULSU010000005">
    <property type="protein sequence ID" value="KAK0616183.1"/>
    <property type="molecule type" value="Genomic_DNA"/>
</dbReference>
<protein>
    <submittedName>
        <fullName evidence="2">Uncharacterized protein</fullName>
    </submittedName>
</protein>
<reference evidence="2" key="1">
    <citation type="submission" date="2023-06" db="EMBL/GenBank/DDBJ databases">
        <title>Genome-scale phylogeny and comparative genomics of the fungal order Sordariales.</title>
        <authorList>
            <consortium name="Lawrence Berkeley National Laboratory"/>
            <person name="Hensen N."/>
            <person name="Bonometti L."/>
            <person name="Westerberg I."/>
            <person name="Brannstrom I.O."/>
            <person name="Guillou S."/>
            <person name="Cros-Aarteil S."/>
            <person name="Calhoun S."/>
            <person name="Haridas S."/>
            <person name="Kuo A."/>
            <person name="Mondo S."/>
            <person name="Pangilinan J."/>
            <person name="Riley R."/>
            <person name="Labutti K."/>
            <person name="Andreopoulos B."/>
            <person name="Lipzen A."/>
            <person name="Chen C."/>
            <person name="Yanf M."/>
            <person name="Daum C."/>
            <person name="Ng V."/>
            <person name="Clum A."/>
            <person name="Steindorff A."/>
            <person name="Ohm R."/>
            <person name="Martin F."/>
            <person name="Silar P."/>
            <person name="Natvig D."/>
            <person name="Lalanne C."/>
            <person name="Gautier V."/>
            <person name="Ament-Velasquez S.L."/>
            <person name="Kruys A."/>
            <person name="Hutchinson M.I."/>
            <person name="Powell A.J."/>
            <person name="Barry K."/>
            <person name="Miller A.N."/>
            <person name="Grigoriev I.V."/>
            <person name="Debuchy R."/>
            <person name="Gladieux P."/>
            <person name="Thoren M.H."/>
            <person name="Johannesson H."/>
        </authorList>
    </citation>
    <scope>NUCLEOTIDE SEQUENCE</scope>
    <source>
        <strain evidence="2">CBS 606.72</strain>
    </source>
</reference>
<gene>
    <name evidence="2" type="ORF">B0T14DRAFT_522672</name>
</gene>
<organism evidence="2 3">
    <name type="scientific">Immersiella caudata</name>
    <dbReference type="NCBI Taxonomy" id="314043"/>
    <lineage>
        <taxon>Eukaryota</taxon>
        <taxon>Fungi</taxon>
        <taxon>Dikarya</taxon>
        <taxon>Ascomycota</taxon>
        <taxon>Pezizomycotina</taxon>
        <taxon>Sordariomycetes</taxon>
        <taxon>Sordariomycetidae</taxon>
        <taxon>Sordariales</taxon>
        <taxon>Lasiosphaeriaceae</taxon>
        <taxon>Immersiella</taxon>
    </lineage>
</organism>
<dbReference type="Proteomes" id="UP001175000">
    <property type="component" value="Unassembled WGS sequence"/>
</dbReference>
<evidence type="ECO:0000256" key="1">
    <source>
        <dbReference type="SAM" id="MobiDB-lite"/>
    </source>
</evidence>
<comment type="caution">
    <text evidence="2">The sequence shown here is derived from an EMBL/GenBank/DDBJ whole genome shotgun (WGS) entry which is preliminary data.</text>
</comment>
<proteinExistence type="predicted"/>
<feature type="region of interest" description="Disordered" evidence="1">
    <location>
        <begin position="1"/>
        <end position="35"/>
    </location>
</feature>
<evidence type="ECO:0000313" key="2">
    <source>
        <dbReference type="EMBL" id="KAK0616183.1"/>
    </source>
</evidence>
<dbReference type="AlphaFoldDB" id="A0AA39WIS6"/>
<evidence type="ECO:0000313" key="3">
    <source>
        <dbReference type="Proteomes" id="UP001175000"/>
    </source>
</evidence>
<keyword evidence="3" id="KW-1185">Reference proteome</keyword>
<feature type="compositionally biased region" description="Basic and acidic residues" evidence="1">
    <location>
        <begin position="16"/>
        <end position="35"/>
    </location>
</feature>
<name>A0AA39WIS6_9PEZI</name>
<accession>A0AA39WIS6</accession>